<evidence type="ECO:0000256" key="1">
    <source>
        <dbReference type="ARBA" id="ARBA00022737"/>
    </source>
</evidence>
<feature type="repeat" description="ANK" evidence="3">
    <location>
        <begin position="444"/>
        <end position="476"/>
    </location>
</feature>
<proteinExistence type="predicted"/>
<feature type="repeat" description="ANK" evidence="3">
    <location>
        <begin position="344"/>
        <end position="376"/>
    </location>
</feature>
<feature type="repeat" description="ANK" evidence="3">
    <location>
        <begin position="212"/>
        <end position="244"/>
    </location>
</feature>
<dbReference type="InterPro" id="IPR002110">
    <property type="entry name" value="Ankyrin_rpt"/>
</dbReference>
<feature type="repeat" description="ANK" evidence="3">
    <location>
        <begin position="146"/>
        <end position="178"/>
    </location>
</feature>
<sequence length="625" mass="67482">MHLFDFPDELLEAIGKNLSEDGDIAALVRTSHRFYNIFCDYLYLHNEKNEDAMALTWAAMQGREETLLRASEAGVDVSAHPYLFSLAVSDGHAGFVKTLLSIGGIDATIMGDDGWTPLGLAINKGNTEIVKLLLDHNVDIVRPMIGGWTPINVAASRGHFDIFKLLLDRKADINIRSLSGWSPLTSASAGGYVEIVKLLLDKGADIAVKSNLGWTCLHSAANAGHAKVVEVLLDHGADTTVAANDGWTPLTLAADKNRHETVQLLAERGVDVELPCGSGWTALMLAADHGQADMMKALLDHGASTTCRTDGGWTPLILASNNGHLRAAELLLEHGADADTATNIKWTALMAASDNGYFDIVKLLLEKGADMEATNDNGWTALFAATDSDHTNIVKYLLDHGADYACRNKGGQTPAIRAAHVGSLGSVELFLTKPNFDVDQMDNQGRSLLFHAAMRGHVEILQTLLPHGKTMNTQDRYGTTPIVAATRNGHGKVVELLLRRDCADMEETDMLGSTLYETARRGGNETLIKMLRKHAEQTGVRTEEEDSTTTEGGEYKFEAESCWCDVCCRSTVHGTESYVCDICDGGGYVICSECSDAGLRCQDEGHEWRLHRCSRTGGVGGGGGA</sequence>
<comment type="caution">
    <text evidence="4">The sequence shown here is derived from an EMBL/GenBank/DDBJ whole genome shotgun (WGS) entry which is preliminary data.</text>
</comment>
<dbReference type="Gene3D" id="1.25.40.20">
    <property type="entry name" value="Ankyrin repeat-containing domain"/>
    <property type="match status" value="5"/>
</dbReference>
<dbReference type="PROSITE" id="PS50297">
    <property type="entry name" value="ANK_REP_REGION"/>
    <property type="match status" value="10"/>
</dbReference>
<dbReference type="PANTHER" id="PTHR24198:SF165">
    <property type="entry name" value="ANKYRIN REPEAT-CONTAINING PROTEIN-RELATED"/>
    <property type="match status" value="1"/>
</dbReference>
<feature type="repeat" description="ANK" evidence="3">
    <location>
        <begin position="113"/>
        <end position="140"/>
    </location>
</feature>
<feature type="repeat" description="ANK" evidence="3">
    <location>
        <begin position="311"/>
        <end position="343"/>
    </location>
</feature>
<dbReference type="SUPFAM" id="SSF48403">
    <property type="entry name" value="Ankyrin repeat"/>
    <property type="match status" value="3"/>
</dbReference>
<dbReference type="Pfam" id="PF00023">
    <property type="entry name" value="Ank"/>
    <property type="match status" value="2"/>
</dbReference>
<dbReference type="PRINTS" id="PR01415">
    <property type="entry name" value="ANKYRIN"/>
</dbReference>
<feature type="repeat" description="ANK" evidence="3">
    <location>
        <begin position="245"/>
        <end position="277"/>
    </location>
</feature>
<accession>A0ABR0T480</accession>
<dbReference type="Pfam" id="PF13857">
    <property type="entry name" value="Ank_5"/>
    <property type="match status" value="1"/>
</dbReference>
<evidence type="ECO:0000256" key="2">
    <source>
        <dbReference type="ARBA" id="ARBA00023043"/>
    </source>
</evidence>
<evidence type="ECO:0000313" key="4">
    <source>
        <dbReference type="EMBL" id="KAK5999142.1"/>
    </source>
</evidence>
<feature type="repeat" description="ANK" evidence="3">
    <location>
        <begin position="278"/>
        <end position="310"/>
    </location>
</feature>
<reference evidence="4 5" key="1">
    <citation type="submission" date="2024-01" db="EMBL/GenBank/DDBJ databases">
        <title>Complete genome of Cladobotryum mycophilum ATHUM6906.</title>
        <authorList>
            <person name="Christinaki A.C."/>
            <person name="Myridakis A.I."/>
            <person name="Kouvelis V.N."/>
        </authorList>
    </citation>
    <scope>NUCLEOTIDE SEQUENCE [LARGE SCALE GENOMIC DNA]</scope>
    <source>
        <strain evidence="4 5">ATHUM6906</strain>
    </source>
</reference>
<keyword evidence="2 3" id="KW-0040">ANK repeat</keyword>
<dbReference type="Pfam" id="PF13606">
    <property type="entry name" value="Ank_3"/>
    <property type="match status" value="1"/>
</dbReference>
<gene>
    <name evidence="4" type="ORF">PT974_01531</name>
</gene>
<keyword evidence="5" id="KW-1185">Reference proteome</keyword>
<dbReference type="InterPro" id="IPR036770">
    <property type="entry name" value="Ankyrin_rpt-contain_sf"/>
</dbReference>
<keyword evidence="1" id="KW-0677">Repeat</keyword>
<dbReference type="EMBL" id="JAVFKD010000001">
    <property type="protein sequence ID" value="KAK5999142.1"/>
    <property type="molecule type" value="Genomic_DNA"/>
</dbReference>
<name>A0ABR0T480_9HYPO</name>
<evidence type="ECO:0000256" key="3">
    <source>
        <dbReference type="PROSITE-ProRule" id="PRU00023"/>
    </source>
</evidence>
<protein>
    <submittedName>
        <fullName evidence="4">Ankyrin repeat domain-containing protein 50</fullName>
    </submittedName>
</protein>
<feature type="repeat" description="ANK" evidence="3">
    <location>
        <begin position="179"/>
        <end position="211"/>
    </location>
</feature>
<feature type="repeat" description="ANK" evidence="3">
    <location>
        <begin position="377"/>
        <end position="409"/>
    </location>
</feature>
<dbReference type="Proteomes" id="UP001338125">
    <property type="component" value="Unassembled WGS sequence"/>
</dbReference>
<dbReference type="PANTHER" id="PTHR24198">
    <property type="entry name" value="ANKYRIN REPEAT AND PROTEIN KINASE DOMAIN-CONTAINING PROTEIN"/>
    <property type="match status" value="1"/>
</dbReference>
<organism evidence="4 5">
    <name type="scientific">Cladobotryum mycophilum</name>
    <dbReference type="NCBI Taxonomy" id="491253"/>
    <lineage>
        <taxon>Eukaryota</taxon>
        <taxon>Fungi</taxon>
        <taxon>Dikarya</taxon>
        <taxon>Ascomycota</taxon>
        <taxon>Pezizomycotina</taxon>
        <taxon>Sordariomycetes</taxon>
        <taxon>Hypocreomycetidae</taxon>
        <taxon>Hypocreales</taxon>
        <taxon>Hypocreaceae</taxon>
        <taxon>Cladobotryum</taxon>
    </lineage>
</organism>
<dbReference type="SMART" id="SM00248">
    <property type="entry name" value="ANK"/>
    <property type="match status" value="13"/>
</dbReference>
<dbReference type="Pfam" id="PF12796">
    <property type="entry name" value="Ank_2"/>
    <property type="match status" value="3"/>
</dbReference>
<evidence type="ECO:0000313" key="5">
    <source>
        <dbReference type="Proteomes" id="UP001338125"/>
    </source>
</evidence>
<dbReference type="PROSITE" id="PS50088">
    <property type="entry name" value="ANK_REPEAT"/>
    <property type="match status" value="10"/>
</dbReference>